<feature type="region of interest" description="Disordered" evidence="1">
    <location>
        <begin position="932"/>
        <end position="967"/>
    </location>
</feature>
<feature type="region of interest" description="Disordered" evidence="1">
    <location>
        <begin position="343"/>
        <end position="381"/>
    </location>
</feature>
<evidence type="ECO:0000313" key="4">
    <source>
        <dbReference type="EMBL" id="KYK61388.1"/>
    </source>
</evidence>
<proteinExistence type="predicted"/>
<dbReference type="AlphaFoldDB" id="A0A151GWB1"/>
<gene>
    <name evidence="4" type="ORF">DCS_02530</name>
</gene>
<feature type="region of interest" description="Disordered" evidence="1">
    <location>
        <begin position="648"/>
        <end position="679"/>
    </location>
</feature>
<dbReference type="STRING" id="98403.A0A151GWB1"/>
<evidence type="ECO:0000256" key="1">
    <source>
        <dbReference type="SAM" id="MobiDB-lite"/>
    </source>
</evidence>
<evidence type="ECO:0000256" key="2">
    <source>
        <dbReference type="SAM" id="Phobius"/>
    </source>
</evidence>
<reference evidence="4 5" key="1">
    <citation type="journal article" date="2016" name="Sci. Rep.">
        <title>Insights into Adaptations to a Near-Obligate Nematode Endoparasitic Lifestyle from the Finished Genome of Drechmeria coniospora.</title>
        <authorList>
            <person name="Zhang L."/>
            <person name="Zhou Z."/>
            <person name="Guo Q."/>
            <person name="Fokkens L."/>
            <person name="Miskei M."/>
            <person name="Pocsi I."/>
            <person name="Zhang W."/>
            <person name="Chen M."/>
            <person name="Wang L."/>
            <person name="Sun Y."/>
            <person name="Donzelli B.G."/>
            <person name="Gibson D.M."/>
            <person name="Nelson D.R."/>
            <person name="Luo J.G."/>
            <person name="Rep M."/>
            <person name="Liu H."/>
            <person name="Yang S."/>
            <person name="Wang J."/>
            <person name="Krasnoff S.B."/>
            <person name="Xu Y."/>
            <person name="Molnar I."/>
            <person name="Lin M."/>
        </authorList>
    </citation>
    <scope>NUCLEOTIDE SEQUENCE [LARGE SCALE GENOMIC DNA]</scope>
    <source>
        <strain evidence="4 5">ARSEF 6962</strain>
    </source>
</reference>
<dbReference type="SMART" id="SM00321">
    <property type="entry name" value="WSC"/>
    <property type="match status" value="1"/>
</dbReference>
<dbReference type="Pfam" id="PF01822">
    <property type="entry name" value="WSC"/>
    <property type="match status" value="1"/>
</dbReference>
<dbReference type="GeneID" id="63715173"/>
<feature type="compositionally biased region" description="Basic residues" evidence="1">
    <location>
        <begin position="352"/>
        <end position="364"/>
    </location>
</feature>
<comment type="caution">
    <text evidence="4">The sequence shown here is derived from an EMBL/GenBank/DDBJ whole genome shotgun (WGS) entry which is preliminary data.</text>
</comment>
<dbReference type="RefSeq" id="XP_040660740.1">
    <property type="nucleotide sequence ID" value="XM_040799857.1"/>
</dbReference>
<dbReference type="EMBL" id="LAYC01000001">
    <property type="protein sequence ID" value="KYK61388.1"/>
    <property type="molecule type" value="Genomic_DNA"/>
</dbReference>
<feature type="region of interest" description="Disordered" evidence="1">
    <location>
        <begin position="828"/>
        <end position="866"/>
    </location>
</feature>
<dbReference type="InterPro" id="IPR002889">
    <property type="entry name" value="WSC_carb-bd"/>
</dbReference>
<feature type="transmembrane region" description="Helical" evidence="2">
    <location>
        <begin position="903"/>
        <end position="927"/>
    </location>
</feature>
<evidence type="ECO:0000259" key="3">
    <source>
        <dbReference type="PROSITE" id="PS51212"/>
    </source>
</evidence>
<feature type="compositionally biased region" description="Low complexity" evidence="1">
    <location>
        <begin position="833"/>
        <end position="866"/>
    </location>
</feature>
<keyword evidence="2" id="KW-0472">Membrane</keyword>
<dbReference type="Proteomes" id="UP000076580">
    <property type="component" value="Chromosome 01"/>
</dbReference>
<keyword evidence="5" id="KW-1185">Reference proteome</keyword>
<feature type="region of interest" description="Disordered" evidence="1">
    <location>
        <begin position="589"/>
        <end position="626"/>
    </location>
</feature>
<protein>
    <submittedName>
        <fullName evidence="4">Carbohydrate-binding WSC</fullName>
    </submittedName>
</protein>
<keyword evidence="2" id="KW-0812">Transmembrane</keyword>
<feature type="domain" description="WSC" evidence="3">
    <location>
        <begin position="732"/>
        <end position="820"/>
    </location>
</feature>
<organism evidence="4 5">
    <name type="scientific">Drechmeria coniospora</name>
    <name type="common">Nematophagous fungus</name>
    <name type="synonym">Meria coniospora</name>
    <dbReference type="NCBI Taxonomy" id="98403"/>
    <lineage>
        <taxon>Eukaryota</taxon>
        <taxon>Fungi</taxon>
        <taxon>Dikarya</taxon>
        <taxon>Ascomycota</taxon>
        <taxon>Pezizomycotina</taxon>
        <taxon>Sordariomycetes</taxon>
        <taxon>Hypocreomycetidae</taxon>
        <taxon>Hypocreales</taxon>
        <taxon>Ophiocordycipitaceae</taxon>
        <taxon>Drechmeria</taxon>
    </lineage>
</organism>
<evidence type="ECO:0000313" key="5">
    <source>
        <dbReference type="Proteomes" id="UP000076580"/>
    </source>
</evidence>
<feature type="region of interest" description="Disordered" evidence="1">
    <location>
        <begin position="1010"/>
        <end position="1045"/>
    </location>
</feature>
<accession>A0A151GWB1</accession>
<name>A0A151GWB1_DRECN</name>
<dbReference type="PROSITE" id="PS51212">
    <property type="entry name" value="WSC"/>
    <property type="match status" value="1"/>
</dbReference>
<feature type="region of interest" description="Disordered" evidence="1">
    <location>
        <begin position="241"/>
        <end position="288"/>
    </location>
</feature>
<sequence length="1045" mass="111099">MAITTTVITTMAITTITTITTTIIATTITMTGGRNANGKAACVPAWRLPIIGLRARCGETSGIPASAGRGQIRGGTTTTKESLRELEHGNVRVRGNPKRVRVRVRVRARERAPWHVDPVLVSDQQRLPILLARTPSTRQYRGAGEATKSEHADAHASVAMSWMGCRTDGHVSCVRALPPCAVGASAVKHVPVPLGRATICAWSPMHGASMRSSRAATNMQQLYMYLQATSPVTANRDAIGQPTAFRLPPRERTKSATVEARISTKSQRQSPLLLHPTPPPPPPLPSSPSVVGWPGLASAEAGTDECALAGAGGRAMDRHPEQSLPVGARGENKVSIAQPTAVKVEVPSRAASSRRTRERARARARPSSPVHARTSTEGLRAGECTDRERWTPWSERMNACVHVRRLSFARPRATQPAWKCACARPSMLGWSLLGGQSTVRDEPRQGECRRRLHEWVDETSRVAVSLDANHRIRSAADPSAGPASTCAGADATHDLLLEDASRRGTCCTCPCACRASRRVSYVRSTEYGYSPLGSCVLVPTKAHLWSADYRVPSSPVASAIVENQQSSLSLHALACSAAAHLLHLPRSRIRPELPRRTPTTTDSSHLLGPLDGSEHRPAADDDDGSRSHLVFPPSVCRVRLVRCSHARRLERRPTDRPTDGRPTPTKPGECHGRSLSDRLPPTPAGIDIAYSLGLTILAFVGTAPMDSLVPNAPHRRRSSLLLVSLWCAAVAALDINLCASFNTADSPRNVSIYQTNGLCHDYCMPKGLAYAVTQGNSCWCSDYTPADAVQVSDSKCSQPCPAYPSEKCGGDGVFGYIALNNVLPSGTKGPIESSSTPASTSSSPSSKSSVSGTTTPPTTSSIVQTVTAGGTVRTVTISPTQTNQASNDRAGFPMQSSGLGTGAVVGIVVAIVVVILACVALGLFMYFRRQAKKQNQSDYPDDPSIRGSSSNMMGGRPEMSGISGASSSPSSAAAAAAAAAVAAASAGGRNSLLQVDPRMDPFKQGLYARAGSHESVNTLRDDHDYSRKIQQPKVLRAMNPDPVVN</sequence>
<keyword evidence="2" id="KW-1133">Transmembrane helix</keyword>
<feature type="compositionally biased region" description="Pro residues" evidence="1">
    <location>
        <begin position="276"/>
        <end position="286"/>
    </location>
</feature>
<dbReference type="InParanoid" id="A0A151GWB1"/>